<feature type="chain" id="PRO_5044758639" description="Glycine-rich protein" evidence="1">
    <location>
        <begin position="22"/>
        <end position="136"/>
    </location>
</feature>
<reference evidence="2 3" key="1">
    <citation type="submission" date="2024-11" db="EMBL/GenBank/DDBJ databases">
        <title>Chromosome-level genome assembly of Eucalyptus globulus Labill. provides insights into its genome evolution.</title>
        <authorList>
            <person name="Li X."/>
        </authorList>
    </citation>
    <scope>NUCLEOTIDE SEQUENCE [LARGE SCALE GENOMIC DNA]</scope>
    <source>
        <strain evidence="2">CL2024</strain>
        <tissue evidence="2">Fresh tender leaves</tissue>
    </source>
</reference>
<evidence type="ECO:0000313" key="3">
    <source>
        <dbReference type="Proteomes" id="UP001634007"/>
    </source>
</evidence>
<evidence type="ECO:0008006" key="4">
    <source>
        <dbReference type="Google" id="ProtNLM"/>
    </source>
</evidence>
<organism evidence="2 3">
    <name type="scientific">Eucalyptus globulus</name>
    <name type="common">Tasmanian blue gum</name>
    <dbReference type="NCBI Taxonomy" id="34317"/>
    <lineage>
        <taxon>Eukaryota</taxon>
        <taxon>Viridiplantae</taxon>
        <taxon>Streptophyta</taxon>
        <taxon>Embryophyta</taxon>
        <taxon>Tracheophyta</taxon>
        <taxon>Spermatophyta</taxon>
        <taxon>Magnoliopsida</taxon>
        <taxon>eudicotyledons</taxon>
        <taxon>Gunneridae</taxon>
        <taxon>Pentapetalae</taxon>
        <taxon>rosids</taxon>
        <taxon>malvids</taxon>
        <taxon>Myrtales</taxon>
        <taxon>Myrtaceae</taxon>
        <taxon>Myrtoideae</taxon>
        <taxon>Eucalypteae</taxon>
        <taxon>Eucalyptus</taxon>
    </lineage>
</organism>
<dbReference type="AlphaFoldDB" id="A0ABD3JCL2"/>
<protein>
    <recommendedName>
        <fullName evidence="4">Glycine-rich protein</fullName>
    </recommendedName>
</protein>
<gene>
    <name evidence="2" type="ORF">ACJRO7_029748</name>
</gene>
<keyword evidence="3" id="KW-1185">Reference proteome</keyword>
<sequence>MARTWVVFMVLFVVIVDGGAARPVGSGCDRRTPRERNELLAHAPDAVAAVPMGTGGNGVGDRKNFLPVGGIGMGAGMGGYLGGVSGVGGGFGMGGGFAAGGGAGVGGMGDIGTGPLGGLNGVGVGPGGSGVPLPLP</sequence>
<feature type="signal peptide" evidence="1">
    <location>
        <begin position="1"/>
        <end position="21"/>
    </location>
</feature>
<dbReference type="PANTHER" id="PTHR34463">
    <property type="entry name" value="GLYCINE-RICH PROTEIN"/>
    <property type="match status" value="1"/>
</dbReference>
<accession>A0ABD3JCL2</accession>
<proteinExistence type="predicted"/>
<dbReference type="PANTHER" id="PTHR34463:SF12">
    <property type="entry name" value="GLYCINE-RICH PROTEIN"/>
    <property type="match status" value="1"/>
</dbReference>
<dbReference type="Proteomes" id="UP001634007">
    <property type="component" value="Unassembled WGS sequence"/>
</dbReference>
<keyword evidence="1" id="KW-0732">Signal</keyword>
<comment type="caution">
    <text evidence="2">The sequence shown here is derived from an EMBL/GenBank/DDBJ whole genome shotgun (WGS) entry which is preliminary data.</text>
</comment>
<evidence type="ECO:0000313" key="2">
    <source>
        <dbReference type="EMBL" id="KAL3724633.1"/>
    </source>
</evidence>
<dbReference type="EMBL" id="JBJKBG010000008">
    <property type="protein sequence ID" value="KAL3724633.1"/>
    <property type="molecule type" value="Genomic_DNA"/>
</dbReference>
<evidence type="ECO:0000256" key="1">
    <source>
        <dbReference type="SAM" id="SignalP"/>
    </source>
</evidence>
<name>A0ABD3JCL2_EUCGL</name>